<keyword evidence="1" id="KW-0802">TPR repeat</keyword>
<evidence type="ECO:0000256" key="2">
    <source>
        <dbReference type="SAM" id="SignalP"/>
    </source>
</evidence>
<evidence type="ECO:0000256" key="1">
    <source>
        <dbReference type="PROSITE-ProRule" id="PRU00339"/>
    </source>
</evidence>
<name>A0A4R1KS51_9FLAO</name>
<keyword evidence="4" id="KW-1185">Reference proteome</keyword>
<comment type="caution">
    <text evidence="3">The sequence shown here is derived from an EMBL/GenBank/DDBJ whole genome shotgun (WGS) entry which is preliminary data.</text>
</comment>
<keyword evidence="2" id="KW-0732">Signal</keyword>
<evidence type="ECO:0000313" key="4">
    <source>
        <dbReference type="Proteomes" id="UP000295714"/>
    </source>
</evidence>
<feature type="chain" id="PRO_5020773446" evidence="2">
    <location>
        <begin position="22"/>
        <end position="460"/>
    </location>
</feature>
<accession>A0A4R1KS51</accession>
<dbReference type="SMART" id="SM00028">
    <property type="entry name" value="TPR"/>
    <property type="match status" value="2"/>
</dbReference>
<evidence type="ECO:0000313" key="3">
    <source>
        <dbReference type="EMBL" id="TCK67420.1"/>
    </source>
</evidence>
<dbReference type="InterPro" id="IPR019734">
    <property type="entry name" value="TPR_rpt"/>
</dbReference>
<dbReference type="AlphaFoldDB" id="A0A4R1KS51"/>
<dbReference type="EMBL" id="SMGI01000002">
    <property type="protein sequence ID" value="TCK67420.1"/>
    <property type="molecule type" value="Genomic_DNA"/>
</dbReference>
<organism evidence="3 4">
    <name type="scientific">Winogradskyella wandonensis</name>
    <dbReference type="NCBI Taxonomy" id="1442586"/>
    <lineage>
        <taxon>Bacteria</taxon>
        <taxon>Pseudomonadati</taxon>
        <taxon>Bacteroidota</taxon>
        <taxon>Flavobacteriia</taxon>
        <taxon>Flavobacteriales</taxon>
        <taxon>Flavobacteriaceae</taxon>
        <taxon>Winogradskyella</taxon>
    </lineage>
</organism>
<proteinExistence type="predicted"/>
<dbReference type="Proteomes" id="UP000295714">
    <property type="component" value="Unassembled WGS sequence"/>
</dbReference>
<feature type="repeat" description="TPR" evidence="1">
    <location>
        <begin position="298"/>
        <end position="331"/>
    </location>
</feature>
<feature type="repeat" description="TPR" evidence="1">
    <location>
        <begin position="335"/>
        <end position="368"/>
    </location>
</feature>
<sequence>MKTKITLLLIALVVGFSTSYGQQDEECMNNLSIFDSYAKNKKYDEAYEPWMKVRTKCPQFNRAIYVRGEKILEHKIDKSTGAEKVAFINDLLKLYGEYNQYYASKFPVGKLQYEKGKLSYTYRKELGLSDEQIYNIFDKGYNEDLQNFNDPKSLYIYFKMMVNLYDAGKKTPQELFDKYDDINDKIEEEVGKLSEKINKLIQKEESGATLSSKEAKRKSSYESYINAYDQISESVDAEIGNRATCDVLIPLYQKDFEEKKNDSKWLQRAMNKLYSKECTDDPMFIKVVQQKNTIEPNADTAYYLGVLKEKEGKTSEAEKYYKQSMDLQTDPLKKWKLVYRLAEKNRKKGSLSKARQLYREALQLNPSNGTPYLRIAGMYASSANNCGTDAFEKRATYWAAANEAAKAGRVDGRLKSTANQAVARYEALAPDKSMIFSKGNGGQSMTIGCWIGVTVTVPKI</sequence>
<feature type="signal peptide" evidence="2">
    <location>
        <begin position="1"/>
        <end position="21"/>
    </location>
</feature>
<reference evidence="3 4" key="1">
    <citation type="journal article" date="2015" name="Stand. Genomic Sci.">
        <title>Genomic Encyclopedia of Bacterial and Archaeal Type Strains, Phase III: the genomes of soil and plant-associated and newly described type strains.</title>
        <authorList>
            <person name="Whitman W.B."/>
            <person name="Woyke T."/>
            <person name="Klenk H.P."/>
            <person name="Zhou Y."/>
            <person name="Lilburn T.G."/>
            <person name="Beck B.J."/>
            <person name="De Vos P."/>
            <person name="Vandamme P."/>
            <person name="Eisen J.A."/>
            <person name="Garrity G."/>
            <person name="Hugenholtz P."/>
            <person name="Kyrpides N.C."/>
        </authorList>
    </citation>
    <scope>NUCLEOTIDE SEQUENCE [LARGE SCALE GENOMIC DNA]</scope>
    <source>
        <strain evidence="3 4">CECT 8445</strain>
    </source>
</reference>
<dbReference type="OrthoDB" id="1522899at2"/>
<protein>
    <submittedName>
        <fullName evidence="3">Uncharacterized protein</fullName>
    </submittedName>
</protein>
<dbReference type="InterPro" id="IPR011990">
    <property type="entry name" value="TPR-like_helical_dom_sf"/>
</dbReference>
<gene>
    <name evidence="3" type="ORF">DFQ05_1195</name>
</gene>
<dbReference type="RefSeq" id="WP_132704479.1">
    <property type="nucleotide sequence ID" value="NZ_SMGI01000002.1"/>
</dbReference>
<dbReference type="SUPFAM" id="SSF48452">
    <property type="entry name" value="TPR-like"/>
    <property type="match status" value="2"/>
</dbReference>
<dbReference type="Gene3D" id="1.25.40.10">
    <property type="entry name" value="Tetratricopeptide repeat domain"/>
    <property type="match status" value="1"/>
</dbReference>
<dbReference type="PROSITE" id="PS50005">
    <property type="entry name" value="TPR"/>
    <property type="match status" value="2"/>
</dbReference>